<evidence type="ECO:0000313" key="2">
    <source>
        <dbReference type="EMBL" id="SDW09691.1"/>
    </source>
</evidence>
<dbReference type="STRING" id="1122204.SAMN05421781_0432"/>
<dbReference type="RefSeq" id="WP_091610579.1">
    <property type="nucleotide sequence ID" value="NZ_FNNC01000001.1"/>
</dbReference>
<dbReference type="OrthoDB" id="2156128at2"/>
<dbReference type="PROSITE" id="PS51819">
    <property type="entry name" value="VOC"/>
    <property type="match status" value="1"/>
</dbReference>
<sequence>MVGVEIDMVVTDSLKALELYEKIFDIETVEVSDFSRGENEVLFTLYDVPFHLLDENPAFHLTAPTPDDPKTLWFNITVPDIEETYAKAIDAGCHEVQPVTNLPDHGVANAIFMDPFGYIWMLHQLYEEVSFEERKRFWEEKRAN</sequence>
<keyword evidence="3" id="KW-1185">Reference proteome</keyword>
<dbReference type="InterPro" id="IPR029068">
    <property type="entry name" value="Glyas_Bleomycin-R_OHBP_Dase"/>
</dbReference>
<dbReference type="EMBL" id="FNNC01000001">
    <property type="protein sequence ID" value="SDW09691.1"/>
    <property type="molecule type" value="Genomic_DNA"/>
</dbReference>
<dbReference type="Gene3D" id="3.10.180.10">
    <property type="entry name" value="2,3-Dihydroxybiphenyl 1,2-Dioxygenase, domain 1"/>
    <property type="match status" value="1"/>
</dbReference>
<dbReference type="AlphaFoldDB" id="A0A1H2QRC2"/>
<accession>A0A1H2QRC2</accession>
<dbReference type="SUPFAM" id="SSF54593">
    <property type="entry name" value="Glyoxalase/Bleomycin resistance protein/Dihydroxybiphenyl dioxygenase"/>
    <property type="match status" value="1"/>
</dbReference>
<dbReference type="Pfam" id="PF00903">
    <property type="entry name" value="Glyoxalase"/>
    <property type="match status" value="1"/>
</dbReference>
<protein>
    <submittedName>
        <fullName evidence="2">Uncharacterized conserved protein PhnB, glyoxalase superfamily</fullName>
    </submittedName>
</protein>
<dbReference type="InterPro" id="IPR037523">
    <property type="entry name" value="VOC_core"/>
</dbReference>
<feature type="domain" description="VOC" evidence="1">
    <location>
        <begin position="1"/>
        <end position="125"/>
    </location>
</feature>
<organism evidence="2 3">
    <name type="scientific">Marinococcus luteus</name>
    <dbReference type="NCBI Taxonomy" id="1122204"/>
    <lineage>
        <taxon>Bacteria</taxon>
        <taxon>Bacillati</taxon>
        <taxon>Bacillota</taxon>
        <taxon>Bacilli</taxon>
        <taxon>Bacillales</taxon>
        <taxon>Bacillaceae</taxon>
        <taxon>Marinococcus</taxon>
    </lineage>
</organism>
<evidence type="ECO:0000313" key="3">
    <source>
        <dbReference type="Proteomes" id="UP000199488"/>
    </source>
</evidence>
<reference evidence="2 3" key="1">
    <citation type="submission" date="2016-10" db="EMBL/GenBank/DDBJ databases">
        <authorList>
            <person name="de Groot N.N."/>
        </authorList>
    </citation>
    <scope>NUCLEOTIDE SEQUENCE [LARGE SCALE GENOMIC DNA]</scope>
    <source>
        <strain evidence="2 3">DSM 23126</strain>
    </source>
</reference>
<name>A0A1H2QRC2_9BACI</name>
<dbReference type="InterPro" id="IPR004360">
    <property type="entry name" value="Glyas_Fos-R_dOase_dom"/>
</dbReference>
<dbReference type="Proteomes" id="UP000199488">
    <property type="component" value="Unassembled WGS sequence"/>
</dbReference>
<gene>
    <name evidence="2" type="ORF">SAMN05421781_0432</name>
</gene>
<proteinExistence type="predicted"/>
<evidence type="ECO:0000259" key="1">
    <source>
        <dbReference type="PROSITE" id="PS51819"/>
    </source>
</evidence>